<feature type="domain" description="DUF1659" evidence="1">
    <location>
        <begin position="2"/>
        <end position="72"/>
    </location>
</feature>
<accession>A0ABS4IEI5</accession>
<reference evidence="2 3" key="1">
    <citation type="submission" date="2021-03" db="EMBL/GenBank/DDBJ databases">
        <title>Genomic Encyclopedia of Type Strains, Phase IV (KMG-IV): sequencing the most valuable type-strain genomes for metagenomic binning, comparative biology and taxonomic classification.</title>
        <authorList>
            <person name="Goeker M."/>
        </authorList>
    </citation>
    <scope>NUCLEOTIDE SEQUENCE [LARGE SCALE GENOMIC DNA]</scope>
    <source>
        <strain evidence="2 3">DSM 25609</strain>
    </source>
</reference>
<dbReference type="Pfam" id="PF07872">
    <property type="entry name" value="DUF1659"/>
    <property type="match status" value="1"/>
</dbReference>
<gene>
    <name evidence="2" type="ORF">J2Z83_001480</name>
</gene>
<evidence type="ECO:0000259" key="1">
    <source>
        <dbReference type="Pfam" id="PF07872"/>
    </source>
</evidence>
<dbReference type="RefSeq" id="WP_209462559.1">
    <property type="nucleotide sequence ID" value="NZ_CP110224.1"/>
</dbReference>
<proteinExistence type="predicted"/>
<sequence>MAVADMISSTLRLVLYEGNDTITGDPIYKYKSFNNVKTEATPEQLLTIAQSISALQELSLYIIERRDNSELREAAGED</sequence>
<evidence type="ECO:0000313" key="2">
    <source>
        <dbReference type="EMBL" id="MBP1969376.1"/>
    </source>
</evidence>
<name>A0ABS4IEI5_9BACI</name>
<dbReference type="EMBL" id="JAGGKX010000005">
    <property type="protein sequence ID" value="MBP1969376.1"/>
    <property type="molecule type" value="Genomic_DNA"/>
</dbReference>
<organism evidence="2 3">
    <name type="scientific">Virgibacillus natechei</name>
    <dbReference type="NCBI Taxonomy" id="1216297"/>
    <lineage>
        <taxon>Bacteria</taxon>
        <taxon>Bacillati</taxon>
        <taxon>Bacillota</taxon>
        <taxon>Bacilli</taxon>
        <taxon>Bacillales</taxon>
        <taxon>Bacillaceae</taxon>
        <taxon>Virgibacillus</taxon>
    </lineage>
</organism>
<comment type="caution">
    <text evidence="2">The sequence shown here is derived from an EMBL/GenBank/DDBJ whole genome shotgun (WGS) entry which is preliminary data.</text>
</comment>
<evidence type="ECO:0000313" key="3">
    <source>
        <dbReference type="Proteomes" id="UP001519345"/>
    </source>
</evidence>
<dbReference type="InterPro" id="IPR012454">
    <property type="entry name" value="DUF1659"/>
</dbReference>
<protein>
    <recommendedName>
        <fullName evidence="1">DUF1659 domain-containing protein</fullName>
    </recommendedName>
</protein>
<keyword evidence="3" id="KW-1185">Reference proteome</keyword>
<dbReference type="Proteomes" id="UP001519345">
    <property type="component" value="Unassembled WGS sequence"/>
</dbReference>